<feature type="compositionally biased region" description="Basic residues" evidence="1">
    <location>
        <begin position="139"/>
        <end position="156"/>
    </location>
</feature>
<accession>A0A6I6JHR5</accession>
<dbReference type="RefSeq" id="WP_158947996.1">
    <property type="nucleotide sequence ID" value="NZ_CP046400.1"/>
</dbReference>
<organism evidence="3 4">
    <name type="scientific">Pseudodesulfovibrio cashew</name>
    <dbReference type="NCBI Taxonomy" id="2678688"/>
    <lineage>
        <taxon>Bacteria</taxon>
        <taxon>Pseudomonadati</taxon>
        <taxon>Thermodesulfobacteriota</taxon>
        <taxon>Desulfovibrionia</taxon>
        <taxon>Desulfovibrionales</taxon>
        <taxon>Desulfovibrionaceae</taxon>
    </lineage>
</organism>
<feature type="signal peptide" evidence="2">
    <location>
        <begin position="1"/>
        <end position="22"/>
    </location>
</feature>
<protein>
    <submittedName>
        <fullName evidence="3">Uncharacterized protein</fullName>
    </submittedName>
</protein>
<feature type="chain" id="PRO_5026274654" evidence="2">
    <location>
        <begin position="23"/>
        <end position="156"/>
    </location>
</feature>
<name>A0A6I6JHR5_9BACT</name>
<evidence type="ECO:0000313" key="3">
    <source>
        <dbReference type="EMBL" id="QGY40570.1"/>
    </source>
</evidence>
<dbReference type="AlphaFoldDB" id="A0A6I6JHR5"/>
<keyword evidence="4" id="KW-1185">Reference proteome</keyword>
<evidence type="ECO:0000313" key="4">
    <source>
        <dbReference type="Proteomes" id="UP000428328"/>
    </source>
</evidence>
<dbReference type="KEGG" id="psel:GM415_10685"/>
<feature type="region of interest" description="Disordered" evidence="1">
    <location>
        <begin position="130"/>
        <end position="156"/>
    </location>
</feature>
<keyword evidence="2" id="KW-0732">Signal</keyword>
<dbReference type="EMBL" id="CP046400">
    <property type="protein sequence ID" value="QGY40570.1"/>
    <property type="molecule type" value="Genomic_DNA"/>
</dbReference>
<sequence length="156" mass="17141">MKRITVLLAALLLLAWATTAPAQDPRSAQDELISLVGEAIVQETTQRSEEVRKARDVLDVILRRGGTRTEREEAERDLERAEGRYADSQKKLDHARLEAYADRCGKSPSEIQAMRDSGMGWGRIAKECGIHPSAAGKGNKGKGKSKNKSKGKGKKK</sequence>
<reference evidence="3 4" key="1">
    <citation type="submission" date="2019-11" db="EMBL/GenBank/DDBJ databases">
        <authorList>
            <person name="Zheng R.K."/>
            <person name="Sun C.M."/>
        </authorList>
    </citation>
    <scope>NUCLEOTIDE SEQUENCE [LARGE SCALE GENOMIC DNA]</scope>
    <source>
        <strain evidence="3 4">SRB007</strain>
    </source>
</reference>
<evidence type="ECO:0000256" key="2">
    <source>
        <dbReference type="SAM" id="SignalP"/>
    </source>
</evidence>
<gene>
    <name evidence="3" type="ORF">GM415_10685</name>
</gene>
<proteinExistence type="predicted"/>
<evidence type="ECO:0000256" key="1">
    <source>
        <dbReference type="SAM" id="MobiDB-lite"/>
    </source>
</evidence>
<feature type="region of interest" description="Disordered" evidence="1">
    <location>
        <begin position="65"/>
        <end position="89"/>
    </location>
</feature>
<dbReference type="Proteomes" id="UP000428328">
    <property type="component" value="Chromosome"/>
</dbReference>